<dbReference type="EMBL" id="JACXVP010000012">
    <property type="protein sequence ID" value="KAG5569403.1"/>
    <property type="molecule type" value="Genomic_DNA"/>
</dbReference>
<accession>A0A9J5W1L8</accession>
<sequence>MNLFLSKIFMDIRYDLIDGNSWPRGNFGLFCRNFSWMSITTLLMQSIDPEGQTCAFSSSNKPQSKKTRLYRLLCAIVHEFLTSVTALLIALVGPEGQAYAFSSLNEPKIFGDTGFLNFFCQNFLWTSVTTL</sequence>
<protein>
    <submittedName>
        <fullName evidence="1">Uncharacterized protein</fullName>
    </submittedName>
</protein>
<evidence type="ECO:0000313" key="2">
    <source>
        <dbReference type="Proteomes" id="UP000824120"/>
    </source>
</evidence>
<evidence type="ECO:0000313" key="1">
    <source>
        <dbReference type="EMBL" id="KAG5569403.1"/>
    </source>
</evidence>
<dbReference type="Proteomes" id="UP000824120">
    <property type="component" value="Chromosome 12"/>
</dbReference>
<proteinExistence type="predicted"/>
<comment type="caution">
    <text evidence="1">The sequence shown here is derived from an EMBL/GenBank/DDBJ whole genome shotgun (WGS) entry which is preliminary data.</text>
</comment>
<reference evidence="1 2" key="1">
    <citation type="submission" date="2020-09" db="EMBL/GenBank/DDBJ databases">
        <title>De no assembly of potato wild relative species, Solanum commersonii.</title>
        <authorList>
            <person name="Cho K."/>
        </authorList>
    </citation>
    <scope>NUCLEOTIDE SEQUENCE [LARGE SCALE GENOMIC DNA]</scope>
    <source>
        <strain evidence="1">LZ3.2</strain>
        <tissue evidence="1">Leaf</tissue>
    </source>
</reference>
<dbReference type="AlphaFoldDB" id="A0A9J5W1L8"/>
<name>A0A9J5W1L8_SOLCO</name>
<organism evidence="1 2">
    <name type="scientific">Solanum commersonii</name>
    <name type="common">Commerson's wild potato</name>
    <name type="synonym">Commerson's nightshade</name>
    <dbReference type="NCBI Taxonomy" id="4109"/>
    <lineage>
        <taxon>Eukaryota</taxon>
        <taxon>Viridiplantae</taxon>
        <taxon>Streptophyta</taxon>
        <taxon>Embryophyta</taxon>
        <taxon>Tracheophyta</taxon>
        <taxon>Spermatophyta</taxon>
        <taxon>Magnoliopsida</taxon>
        <taxon>eudicotyledons</taxon>
        <taxon>Gunneridae</taxon>
        <taxon>Pentapetalae</taxon>
        <taxon>asterids</taxon>
        <taxon>lamiids</taxon>
        <taxon>Solanales</taxon>
        <taxon>Solanaceae</taxon>
        <taxon>Solanoideae</taxon>
        <taxon>Solaneae</taxon>
        <taxon>Solanum</taxon>
    </lineage>
</organism>
<gene>
    <name evidence="1" type="ORF">H5410_059169</name>
</gene>
<keyword evidence="2" id="KW-1185">Reference proteome</keyword>